<comment type="subcellular location">
    <subcellularLocation>
        <location evidence="1">Membrane</location>
        <topology evidence="1">Single-pass membrane protein</topology>
    </subcellularLocation>
</comment>
<evidence type="ECO:0000259" key="7">
    <source>
        <dbReference type="PROSITE" id="PS51212"/>
    </source>
</evidence>
<feature type="domain" description="WSC" evidence="7">
    <location>
        <begin position="44"/>
        <end position="137"/>
    </location>
</feature>
<dbReference type="SMART" id="SM00321">
    <property type="entry name" value="WSC"/>
    <property type="match status" value="2"/>
</dbReference>
<evidence type="ECO:0000256" key="6">
    <source>
        <dbReference type="ARBA" id="ARBA00023180"/>
    </source>
</evidence>
<proteinExistence type="predicted"/>
<dbReference type="EMBL" id="AYKW01000001">
    <property type="protein sequence ID" value="PIL37665.1"/>
    <property type="molecule type" value="Genomic_DNA"/>
</dbReference>
<evidence type="ECO:0000256" key="5">
    <source>
        <dbReference type="ARBA" id="ARBA00023136"/>
    </source>
</evidence>
<name>A0A2G8SV70_9APHY</name>
<keyword evidence="4" id="KW-1133">Transmembrane helix</keyword>
<dbReference type="Proteomes" id="UP000230002">
    <property type="component" value="Unassembled WGS sequence"/>
</dbReference>
<dbReference type="PANTHER" id="PTHR24269">
    <property type="entry name" value="KREMEN PROTEIN"/>
    <property type="match status" value="1"/>
</dbReference>
<protein>
    <recommendedName>
        <fullName evidence="7">WSC domain-containing protein</fullName>
    </recommendedName>
</protein>
<dbReference type="PROSITE" id="PS51212">
    <property type="entry name" value="WSC"/>
    <property type="match status" value="2"/>
</dbReference>
<evidence type="ECO:0000256" key="3">
    <source>
        <dbReference type="ARBA" id="ARBA00022729"/>
    </source>
</evidence>
<dbReference type="GO" id="GO:0005886">
    <property type="term" value="C:plasma membrane"/>
    <property type="evidence" value="ECO:0007669"/>
    <property type="project" value="TreeGrafter"/>
</dbReference>
<dbReference type="InterPro" id="IPR051836">
    <property type="entry name" value="Kremen_rcpt"/>
</dbReference>
<evidence type="ECO:0000313" key="9">
    <source>
        <dbReference type="Proteomes" id="UP000230002"/>
    </source>
</evidence>
<sequence length="243" mass="25743">MHHPQHLVPSSHSDMDRLLVLAFAVISFAHYGITFNPPTIPLGWTTVYPCAVDVPSRVLAHVVTTQYTDNTPASCIERCDAANYTYAGVEYSNECHCGTGLVGTPQSAPTSDCNMACTGDATLSCGGSWRIQIYKSPALAPGGWALQGCFVDTPAAPAFSAAVHTTFASNLDLVDECINYCSHIGMPFSGVENASDCQCSFGYASGVVGAPESECNSTCPLPPEEGSLYCGGVERLMVYEYQG</sequence>
<keyword evidence="6" id="KW-0325">Glycoprotein</keyword>
<dbReference type="STRING" id="1077348.A0A2G8SV70"/>
<keyword evidence="9" id="KW-1185">Reference proteome</keyword>
<gene>
    <name evidence="8" type="ORF">GSI_01359</name>
</gene>
<keyword evidence="5" id="KW-0472">Membrane</keyword>
<dbReference type="InterPro" id="IPR002889">
    <property type="entry name" value="WSC_carb-bd"/>
</dbReference>
<evidence type="ECO:0000313" key="8">
    <source>
        <dbReference type="EMBL" id="PIL37665.1"/>
    </source>
</evidence>
<feature type="domain" description="WSC" evidence="7">
    <location>
        <begin position="143"/>
        <end position="242"/>
    </location>
</feature>
<dbReference type="AlphaFoldDB" id="A0A2G8SV70"/>
<dbReference type="Pfam" id="PF01822">
    <property type="entry name" value="WSC"/>
    <property type="match status" value="2"/>
</dbReference>
<keyword evidence="3" id="KW-0732">Signal</keyword>
<evidence type="ECO:0000256" key="2">
    <source>
        <dbReference type="ARBA" id="ARBA00022692"/>
    </source>
</evidence>
<evidence type="ECO:0000256" key="1">
    <source>
        <dbReference type="ARBA" id="ARBA00004167"/>
    </source>
</evidence>
<dbReference type="OrthoDB" id="5985073at2759"/>
<accession>A0A2G8SV70</accession>
<comment type="caution">
    <text evidence="8">The sequence shown here is derived from an EMBL/GenBank/DDBJ whole genome shotgun (WGS) entry which is preliminary data.</text>
</comment>
<reference evidence="8 9" key="1">
    <citation type="journal article" date="2015" name="Sci. Rep.">
        <title>Chromosome-level genome map provides insights into diverse defense mechanisms in the medicinal fungus Ganoderma sinense.</title>
        <authorList>
            <person name="Zhu Y."/>
            <person name="Xu J."/>
            <person name="Sun C."/>
            <person name="Zhou S."/>
            <person name="Xu H."/>
            <person name="Nelson D.R."/>
            <person name="Qian J."/>
            <person name="Song J."/>
            <person name="Luo H."/>
            <person name="Xiang L."/>
            <person name="Li Y."/>
            <person name="Xu Z."/>
            <person name="Ji A."/>
            <person name="Wang L."/>
            <person name="Lu S."/>
            <person name="Hayward A."/>
            <person name="Sun W."/>
            <person name="Li X."/>
            <person name="Schwartz D.C."/>
            <person name="Wang Y."/>
            <person name="Chen S."/>
        </authorList>
    </citation>
    <scope>NUCLEOTIDE SEQUENCE [LARGE SCALE GENOMIC DNA]</scope>
    <source>
        <strain evidence="8 9">ZZ0214-1</strain>
    </source>
</reference>
<dbReference type="PANTHER" id="PTHR24269:SF16">
    <property type="entry name" value="PROTEIN SLG1"/>
    <property type="match status" value="1"/>
</dbReference>
<keyword evidence="2" id="KW-0812">Transmembrane</keyword>
<organism evidence="8 9">
    <name type="scientific">Ganoderma sinense ZZ0214-1</name>
    <dbReference type="NCBI Taxonomy" id="1077348"/>
    <lineage>
        <taxon>Eukaryota</taxon>
        <taxon>Fungi</taxon>
        <taxon>Dikarya</taxon>
        <taxon>Basidiomycota</taxon>
        <taxon>Agaricomycotina</taxon>
        <taxon>Agaricomycetes</taxon>
        <taxon>Polyporales</taxon>
        <taxon>Polyporaceae</taxon>
        <taxon>Ganoderma</taxon>
    </lineage>
</organism>
<evidence type="ECO:0000256" key="4">
    <source>
        <dbReference type="ARBA" id="ARBA00022989"/>
    </source>
</evidence>